<comment type="caution">
    <text evidence="13">The sequence shown here is derived from an EMBL/GenBank/DDBJ whole genome shotgun (WGS) entry which is preliminary data.</text>
</comment>
<dbReference type="Pfam" id="PF13444">
    <property type="entry name" value="Acetyltransf_5"/>
    <property type="match status" value="1"/>
</dbReference>
<name>A0A2N5Y2N7_9GAMM</name>
<evidence type="ECO:0000256" key="6">
    <source>
        <dbReference type="ARBA" id="ARBA00038095"/>
    </source>
</evidence>
<evidence type="ECO:0000256" key="8">
    <source>
        <dbReference type="ARBA" id="ARBA00039866"/>
    </source>
</evidence>
<dbReference type="SUPFAM" id="SSF55729">
    <property type="entry name" value="Acyl-CoA N-acyltransferases (Nat)"/>
    <property type="match status" value="1"/>
</dbReference>
<keyword evidence="4" id="KW-0443">Lipid metabolism</keyword>
<dbReference type="InterPro" id="IPR045746">
    <property type="entry name" value="ACT14924-like_Acyltransf_dom"/>
</dbReference>
<dbReference type="Pfam" id="PF19576">
    <property type="entry name" value="Acyltransf_2"/>
    <property type="match status" value="1"/>
</dbReference>
<evidence type="ECO:0000256" key="1">
    <source>
        <dbReference type="ARBA" id="ARBA00005189"/>
    </source>
</evidence>
<evidence type="ECO:0000256" key="5">
    <source>
        <dbReference type="ARBA" id="ARBA00023315"/>
    </source>
</evidence>
<comment type="catalytic activity">
    <reaction evidence="10">
        <text>a (3R)-hydroxyacyl-[ACP] + L-ornithine = a lyso-ornithine lipid + holo-[ACP] + H(+)</text>
        <dbReference type="Rhea" id="RHEA:20633"/>
        <dbReference type="Rhea" id="RHEA-COMP:9685"/>
        <dbReference type="Rhea" id="RHEA-COMP:9945"/>
        <dbReference type="ChEBI" id="CHEBI:15378"/>
        <dbReference type="ChEBI" id="CHEBI:46911"/>
        <dbReference type="ChEBI" id="CHEBI:64479"/>
        <dbReference type="ChEBI" id="CHEBI:78827"/>
        <dbReference type="ChEBI" id="CHEBI:138482"/>
        <dbReference type="EC" id="2.3.2.30"/>
    </reaction>
    <physiologicalReaction direction="left-to-right" evidence="10">
        <dbReference type="Rhea" id="RHEA:20634"/>
    </physiologicalReaction>
</comment>
<dbReference type="PANTHER" id="PTHR37323">
    <property type="entry name" value="GCN5-RELATED N-ACETYLTRANSFERASE"/>
    <property type="match status" value="1"/>
</dbReference>
<dbReference type="SMART" id="SM00563">
    <property type="entry name" value="PlsC"/>
    <property type="match status" value="1"/>
</dbReference>
<dbReference type="SUPFAM" id="SSF69593">
    <property type="entry name" value="Glycerol-3-phosphate (1)-acyltransferase"/>
    <property type="match status" value="1"/>
</dbReference>
<dbReference type="AlphaFoldDB" id="A0A2N5Y2N7"/>
<dbReference type="RefSeq" id="WP_101521115.1">
    <property type="nucleotide sequence ID" value="NZ_PKLZ01000007.1"/>
</dbReference>
<dbReference type="PANTHER" id="PTHR37323:SF1">
    <property type="entry name" value="L-ORNITHINE N(ALPHA)-ACYLTRANSFERASE"/>
    <property type="match status" value="1"/>
</dbReference>
<evidence type="ECO:0000256" key="3">
    <source>
        <dbReference type="ARBA" id="ARBA00022679"/>
    </source>
</evidence>
<evidence type="ECO:0000313" key="13">
    <source>
        <dbReference type="EMBL" id="PLW82647.1"/>
    </source>
</evidence>
<evidence type="ECO:0000256" key="2">
    <source>
        <dbReference type="ARBA" id="ARBA00022516"/>
    </source>
</evidence>
<evidence type="ECO:0000256" key="11">
    <source>
        <dbReference type="SAM" id="MobiDB-lite"/>
    </source>
</evidence>
<reference evidence="14" key="1">
    <citation type="submission" date="2017-11" db="EMBL/GenBank/DDBJ databases">
        <title>The draft genome sequence of Chromatocurvus sp. F02.</title>
        <authorList>
            <person name="Du Z.-J."/>
            <person name="Chang Y.-Q."/>
        </authorList>
    </citation>
    <scope>NUCLEOTIDE SEQUENCE [LARGE SCALE GENOMIC DNA]</scope>
    <source>
        <strain evidence="14">F02</strain>
    </source>
</reference>
<dbReference type="InterPro" id="IPR016181">
    <property type="entry name" value="Acyl_CoA_acyltransferase"/>
</dbReference>
<dbReference type="EC" id="2.3.2.30" evidence="7"/>
<dbReference type="GO" id="GO:0006629">
    <property type="term" value="P:lipid metabolic process"/>
    <property type="evidence" value="ECO:0007669"/>
    <property type="project" value="UniProtKB-KW"/>
</dbReference>
<keyword evidence="14" id="KW-1185">Reference proteome</keyword>
<comment type="pathway">
    <text evidence="1">Lipid metabolism.</text>
</comment>
<dbReference type="InterPro" id="IPR002123">
    <property type="entry name" value="Plipid/glycerol_acylTrfase"/>
</dbReference>
<evidence type="ECO:0000256" key="7">
    <source>
        <dbReference type="ARBA" id="ARBA00039058"/>
    </source>
</evidence>
<evidence type="ECO:0000256" key="9">
    <source>
        <dbReference type="ARBA" id="ARBA00045724"/>
    </source>
</evidence>
<accession>A0A2N5Y2N7</accession>
<dbReference type="Proteomes" id="UP000234845">
    <property type="component" value="Unassembled WGS sequence"/>
</dbReference>
<comment type="function">
    <text evidence="9">Catalyzes the first step in the biosynthesis of ornithine lipids, which are phosphorus-free membrane lipids. Catalyzes the 3-hydroxyacyl-acyl carrier protein-dependent acylation of ornithine to form lyso-ornithine lipid (LOL).</text>
</comment>
<evidence type="ECO:0000256" key="10">
    <source>
        <dbReference type="ARBA" id="ARBA00047785"/>
    </source>
</evidence>
<evidence type="ECO:0000313" key="14">
    <source>
        <dbReference type="Proteomes" id="UP000234845"/>
    </source>
</evidence>
<sequence>MIDVAQLLENRYPGLSQRHRRTSSGLARLLGYLFHESRLKQFARQHPYLEGFDFIEEVLRYFDFTLKIRDNERARIPTTGRVVIAANHPIGSLDGLALLNLVRQVRPDVKVVANSLLEAVGPLQQVLLPVNNMGGSTPRRNLQRIKEHLAQEGALIIFPAGEVSRFGVKGVKDGDWHRGFVKIARATRSPILPVYVAGRNSVLFYSMSVFAKPLSTLLLVREMFRQTHNAVDARVGKPVPFDHYDALEISATGLAALFRKHVYRIARDRKPLFKSVETVAPAENRLLLRQEITASESLGVTTDGKQIFLCNMPQAPCVMREIGRLRELTFRCVGEGSGLPRDIDRFDREYQQLVLWDPLELEIAGAYRLGDARTLQQRGGVSALYTHTLFHFGAGMSPYLECGLELGRSFVQPRYQTRESLDYLWQGIGCYLRRYPHFRYLFGAVSISPLYGEEAIARLAHFYSTHYDHFELDVSARTPLRINPLLQTTLNAEFAGLDAEQGLRILRTALKSRGLQLPTLFKHYTRIANPEGIAITAFNVDREFGHCVDGFLLVDLQQLKPGKRKRYLENTLTPGVMTPAVPPPPRSFAEPQRPATGDPDPRQSPA</sequence>
<comment type="similarity">
    <text evidence="6">Belongs to the acetyltransferase family. OlsB subfamily.</text>
</comment>
<dbReference type="EMBL" id="PKLZ01000007">
    <property type="protein sequence ID" value="PLW82647.1"/>
    <property type="molecule type" value="Genomic_DNA"/>
</dbReference>
<gene>
    <name evidence="13" type="ORF">CWI75_08665</name>
</gene>
<keyword evidence="3 13" id="KW-0808">Transferase</keyword>
<dbReference type="CDD" id="cd07986">
    <property type="entry name" value="LPLAT_ACT14924-like"/>
    <property type="match status" value="1"/>
</dbReference>
<keyword evidence="5" id="KW-0012">Acyltransferase</keyword>
<keyword evidence="2" id="KW-0444">Lipid biosynthesis</keyword>
<evidence type="ECO:0000259" key="12">
    <source>
        <dbReference type="SMART" id="SM00563"/>
    </source>
</evidence>
<feature type="region of interest" description="Disordered" evidence="11">
    <location>
        <begin position="571"/>
        <end position="606"/>
    </location>
</feature>
<dbReference type="OrthoDB" id="1113830at2"/>
<organism evidence="13 14">
    <name type="scientific">Kineobactrum sediminis</name>
    <dbReference type="NCBI Taxonomy" id="1905677"/>
    <lineage>
        <taxon>Bacteria</taxon>
        <taxon>Pseudomonadati</taxon>
        <taxon>Pseudomonadota</taxon>
        <taxon>Gammaproteobacteria</taxon>
        <taxon>Cellvibrionales</taxon>
        <taxon>Halieaceae</taxon>
        <taxon>Kineobactrum</taxon>
    </lineage>
</organism>
<proteinExistence type="inferred from homology"/>
<dbReference type="GO" id="GO:0043810">
    <property type="term" value="F:ornithine-acyl [acyl carrier protein] N-acyltransferase activity"/>
    <property type="evidence" value="ECO:0007669"/>
    <property type="project" value="UniProtKB-EC"/>
</dbReference>
<protein>
    <recommendedName>
        <fullName evidence="8">L-ornithine N(alpha)-acyltransferase</fullName>
        <ecNumber evidence="7">2.3.2.30</ecNumber>
    </recommendedName>
</protein>
<dbReference type="InterPro" id="IPR052351">
    <property type="entry name" value="Ornithine_N-alpha-AT"/>
</dbReference>
<feature type="domain" description="Phospholipid/glycerol acyltransferase" evidence="12">
    <location>
        <begin position="82"/>
        <end position="199"/>
    </location>
</feature>
<evidence type="ECO:0000256" key="4">
    <source>
        <dbReference type="ARBA" id="ARBA00023098"/>
    </source>
</evidence>